<keyword evidence="2" id="KW-0862">Zinc</keyword>
<feature type="domain" description="Superoxide dismutase copper/zinc binding" evidence="4">
    <location>
        <begin position="41"/>
        <end position="170"/>
    </location>
</feature>
<dbReference type="InterPro" id="IPR001424">
    <property type="entry name" value="SOD_Cu_Zn_dom"/>
</dbReference>
<protein>
    <recommendedName>
        <fullName evidence="2">Superoxide dismutase [Cu-Zn]</fullName>
        <ecNumber evidence="2">1.15.1.1</ecNumber>
    </recommendedName>
</protein>
<name>A0A5C4XD07_9HYPH</name>
<gene>
    <name evidence="5" type="ORF">FHP24_22935</name>
</gene>
<comment type="cofactor">
    <cofactor evidence="2">
        <name>Zn(2+)</name>
        <dbReference type="ChEBI" id="CHEBI:29105"/>
    </cofactor>
    <text evidence="2">Binds 1 zinc ion per subunit.</text>
</comment>
<dbReference type="EMBL" id="VDMN01000006">
    <property type="protein sequence ID" value="TNM61383.1"/>
    <property type="molecule type" value="Genomic_DNA"/>
</dbReference>
<comment type="catalytic activity">
    <reaction evidence="2">
        <text>2 superoxide + 2 H(+) = H2O2 + O2</text>
        <dbReference type="Rhea" id="RHEA:20696"/>
        <dbReference type="ChEBI" id="CHEBI:15378"/>
        <dbReference type="ChEBI" id="CHEBI:15379"/>
        <dbReference type="ChEBI" id="CHEBI:16240"/>
        <dbReference type="ChEBI" id="CHEBI:18421"/>
        <dbReference type="EC" id="1.15.1.1"/>
    </reaction>
</comment>
<dbReference type="GO" id="GO:0004784">
    <property type="term" value="F:superoxide dismutase activity"/>
    <property type="evidence" value="ECO:0007669"/>
    <property type="project" value="UniProtKB-EC"/>
</dbReference>
<dbReference type="SUPFAM" id="SSF49329">
    <property type="entry name" value="Cu,Zn superoxide dismutase-like"/>
    <property type="match status" value="1"/>
</dbReference>
<keyword evidence="2" id="KW-0186">Copper</keyword>
<evidence type="ECO:0000256" key="3">
    <source>
        <dbReference type="SAM" id="SignalP"/>
    </source>
</evidence>
<dbReference type="PROSITE" id="PS00332">
    <property type="entry name" value="SOD_CU_ZN_2"/>
    <property type="match status" value="1"/>
</dbReference>
<dbReference type="InterPro" id="IPR018152">
    <property type="entry name" value="SOD_Cu/Zn_BS"/>
</dbReference>
<evidence type="ECO:0000259" key="4">
    <source>
        <dbReference type="Pfam" id="PF00080"/>
    </source>
</evidence>
<sequence>MKYPLATALAAASITMPGMAMSQDASKATARFIGADGKEIGTADLTGTKAGVMIAVAISGLPAGQWVAFHVHQTGTCDHTTGHESAGGHFNPKNAEHGYLAAKGQHAGDMPNQYVPADGTLRAHVFNTAVTLEDGDSAIKGKALMIHANPDDYSGQPSGNAGKRLACAVIE</sequence>
<dbReference type="PANTHER" id="PTHR10003">
    <property type="entry name" value="SUPEROXIDE DISMUTASE CU-ZN -RELATED"/>
    <property type="match status" value="1"/>
</dbReference>
<accession>A0A5C4XD07</accession>
<comment type="function">
    <text evidence="2">Destroys radicals which are normally produced within the cells and which are toxic to biological systems.</text>
</comment>
<evidence type="ECO:0000256" key="1">
    <source>
        <dbReference type="ARBA" id="ARBA00010457"/>
    </source>
</evidence>
<evidence type="ECO:0000256" key="2">
    <source>
        <dbReference type="RuleBase" id="RU000393"/>
    </source>
</evidence>
<comment type="cofactor">
    <cofactor evidence="2">
        <name>Cu cation</name>
        <dbReference type="ChEBI" id="CHEBI:23378"/>
    </cofactor>
    <text evidence="2">Binds 1 copper ion per subunit.</text>
</comment>
<dbReference type="CDD" id="cd00305">
    <property type="entry name" value="Cu-Zn_Superoxide_Dismutase"/>
    <property type="match status" value="1"/>
</dbReference>
<keyword evidence="3" id="KW-0732">Signal</keyword>
<dbReference type="RefSeq" id="WP_139678549.1">
    <property type="nucleotide sequence ID" value="NZ_VDMN01000006.1"/>
</dbReference>
<feature type="chain" id="PRO_5022837323" description="Superoxide dismutase [Cu-Zn]" evidence="3">
    <location>
        <begin position="23"/>
        <end position="171"/>
    </location>
</feature>
<keyword evidence="2" id="KW-0560">Oxidoreductase</keyword>
<comment type="similarity">
    <text evidence="1 2">Belongs to the Cu-Zn superoxide dismutase family.</text>
</comment>
<proteinExistence type="inferred from homology"/>
<dbReference type="Pfam" id="PF00080">
    <property type="entry name" value="Sod_Cu"/>
    <property type="match status" value="1"/>
</dbReference>
<dbReference type="PRINTS" id="PR00068">
    <property type="entry name" value="CUZNDISMTASE"/>
</dbReference>
<dbReference type="Gene3D" id="2.60.40.200">
    <property type="entry name" value="Superoxide dismutase, copper/zinc binding domain"/>
    <property type="match status" value="1"/>
</dbReference>
<dbReference type="GO" id="GO:0005507">
    <property type="term" value="F:copper ion binding"/>
    <property type="evidence" value="ECO:0007669"/>
    <property type="project" value="InterPro"/>
</dbReference>
<keyword evidence="2" id="KW-0479">Metal-binding</keyword>
<evidence type="ECO:0000313" key="5">
    <source>
        <dbReference type="EMBL" id="TNM61383.1"/>
    </source>
</evidence>
<dbReference type="EC" id="1.15.1.1" evidence="2"/>
<reference evidence="5 6" key="1">
    <citation type="submission" date="2019-06" db="EMBL/GenBank/DDBJ databases">
        <title>The draft genome of Rhizobium smilacinae PTYR-5.</title>
        <authorList>
            <person name="Liu L."/>
            <person name="Li L."/>
            <person name="Zhang X."/>
        </authorList>
    </citation>
    <scope>NUCLEOTIDE SEQUENCE [LARGE SCALE GENOMIC DNA]</scope>
    <source>
        <strain evidence="5 6">PTYR-5</strain>
    </source>
</reference>
<evidence type="ECO:0000313" key="6">
    <source>
        <dbReference type="Proteomes" id="UP000311605"/>
    </source>
</evidence>
<dbReference type="Proteomes" id="UP000311605">
    <property type="component" value="Unassembled WGS sequence"/>
</dbReference>
<feature type="signal peptide" evidence="3">
    <location>
        <begin position="1"/>
        <end position="22"/>
    </location>
</feature>
<dbReference type="InterPro" id="IPR024134">
    <property type="entry name" value="SOD_Cu/Zn_/chaperone"/>
</dbReference>
<dbReference type="AlphaFoldDB" id="A0A5C4XD07"/>
<dbReference type="OrthoDB" id="5431326at2"/>
<organism evidence="5 6">
    <name type="scientific">Aliirhizobium smilacinae</name>
    <dbReference type="NCBI Taxonomy" id="1395944"/>
    <lineage>
        <taxon>Bacteria</taxon>
        <taxon>Pseudomonadati</taxon>
        <taxon>Pseudomonadota</taxon>
        <taxon>Alphaproteobacteria</taxon>
        <taxon>Hyphomicrobiales</taxon>
        <taxon>Rhizobiaceae</taxon>
        <taxon>Aliirhizobium</taxon>
    </lineage>
</organism>
<keyword evidence="6" id="KW-1185">Reference proteome</keyword>
<comment type="caution">
    <text evidence="5">The sequence shown here is derived from an EMBL/GenBank/DDBJ whole genome shotgun (WGS) entry which is preliminary data.</text>
</comment>
<dbReference type="InterPro" id="IPR036423">
    <property type="entry name" value="SOD-like_Cu/Zn_dom_sf"/>
</dbReference>